<evidence type="ECO:0000256" key="8">
    <source>
        <dbReference type="ARBA" id="ARBA00022737"/>
    </source>
</evidence>
<name>A0A6P8FMQ5_CLUHA</name>
<dbReference type="SMART" id="SM00100">
    <property type="entry name" value="cNMP"/>
    <property type="match status" value="1"/>
</dbReference>
<dbReference type="FunFam" id="2.60.120.10:FF:000017">
    <property type="entry name" value="cAMP-dependent protein kinase type II regulatory subunit"/>
    <property type="match status" value="1"/>
</dbReference>
<gene>
    <name evidence="18" type="primary">LOC116220612</name>
</gene>
<dbReference type="CDD" id="cd00038">
    <property type="entry name" value="CAP_ED"/>
    <property type="match status" value="1"/>
</dbReference>
<dbReference type="GO" id="GO:0005829">
    <property type="term" value="C:cytosol"/>
    <property type="evidence" value="ECO:0007669"/>
    <property type="project" value="TreeGrafter"/>
</dbReference>
<evidence type="ECO:0000256" key="9">
    <source>
        <dbReference type="ARBA" id="ARBA00022741"/>
    </source>
</evidence>
<evidence type="ECO:0000256" key="1">
    <source>
        <dbReference type="ARBA" id="ARBA00004236"/>
    </source>
</evidence>
<dbReference type="GO" id="GO:0004862">
    <property type="term" value="F:cAMP-dependent protein kinase inhibitor activity"/>
    <property type="evidence" value="ECO:0007669"/>
    <property type="project" value="TreeGrafter"/>
</dbReference>
<keyword evidence="8" id="KW-0677">Repeat</keyword>
<dbReference type="Proteomes" id="UP000515152">
    <property type="component" value="Chromosome 5"/>
</dbReference>
<feature type="region of interest" description="Disordered" evidence="15">
    <location>
        <begin position="64"/>
        <end position="91"/>
    </location>
</feature>
<comment type="function">
    <text evidence="12">Regulatory subunit of the cAMP-dependent protein kinases involved in cAMP signaling in cells. Type II regulatory chains mediate membrane association by binding to anchoring proteins, including the MAP2 kinase.</text>
</comment>
<evidence type="ECO:0000313" key="17">
    <source>
        <dbReference type="Proteomes" id="UP000515152"/>
    </source>
</evidence>
<dbReference type="RefSeq" id="XP_031424442.1">
    <property type="nucleotide sequence ID" value="XM_031568582.2"/>
</dbReference>
<dbReference type="OrthoDB" id="417078at2759"/>
<dbReference type="InterPro" id="IPR018488">
    <property type="entry name" value="cNMP-bd_CS"/>
</dbReference>
<organism evidence="17 18">
    <name type="scientific">Clupea harengus</name>
    <name type="common">Atlantic herring</name>
    <dbReference type="NCBI Taxonomy" id="7950"/>
    <lineage>
        <taxon>Eukaryota</taxon>
        <taxon>Metazoa</taxon>
        <taxon>Chordata</taxon>
        <taxon>Craniata</taxon>
        <taxon>Vertebrata</taxon>
        <taxon>Euteleostomi</taxon>
        <taxon>Actinopterygii</taxon>
        <taxon>Neopterygii</taxon>
        <taxon>Teleostei</taxon>
        <taxon>Clupei</taxon>
        <taxon>Clupeiformes</taxon>
        <taxon>Clupeoidei</taxon>
        <taxon>Clupeidae</taxon>
        <taxon>Clupea</taxon>
    </lineage>
</organism>
<comment type="subcellular location">
    <subcellularLocation>
        <location evidence="1">Cell membrane</location>
    </subcellularLocation>
    <subcellularLocation>
        <location evidence="2">Cytoplasm</location>
    </subcellularLocation>
</comment>
<dbReference type="GO" id="GO:0034236">
    <property type="term" value="F:protein kinase A catalytic subunit binding"/>
    <property type="evidence" value="ECO:0007669"/>
    <property type="project" value="TreeGrafter"/>
</dbReference>
<dbReference type="GO" id="GO:0005886">
    <property type="term" value="C:plasma membrane"/>
    <property type="evidence" value="ECO:0007669"/>
    <property type="project" value="UniProtKB-SubCell"/>
</dbReference>
<dbReference type="Gene3D" id="1.20.890.10">
    <property type="entry name" value="cAMP-dependent protein kinase regulatory subunit, dimerization-anchoring domain"/>
    <property type="match status" value="1"/>
</dbReference>
<feature type="binding site" evidence="14">
    <location>
        <position position="219"/>
    </location>
    <ligand>
        <name>3',5'-cyclic AMP</name>
        <dbReference type="ChEBI" id="CHEBI:58165"/>
        <label>1</label>
    </ligand>
</feature>
<keyword evidence="4" id="KW-1003">Cell membrane</keyword>
<evidence type="ECO:0000256" key="4">
    <source>
        <dbReference type="ARBA" id="ARBA00022475"/>
    </source>
</evidence>
<keyword evidence="5" id="KW-0963">Cytoplasm</keyword>
<dbReference type="InterPro" id="IPR003117">
    <property type="entry name" value="cAMP_dep_PK_reg_su_I/II_a/b"/>
</dbReference>
<dbReference type="Pfam" id="PF02197">
    <property type="entry name" value="RIIa"/>
    <property type="match status" value="1"/>
</dbReference>
<evidence type="ECO:0000256" key="11">
    <source>
        <dbReference type="ARBA" id="ARBA00023149"/>
    </source>
</evidence>
<dbReference type="KEGG" id="char:116220612"/>
<keyword evidence="11 14" id="KW-0114">cAMP</keyword>
<dbReference type="PIRSF" id="PIRSF000548">
    <property type="entry name" value="PK_regulatory"/>
    <property type="match status" value="1"/>
</dbReference>
<reference evidence="18" key="1">
    <citation type="submission" date="2025-08" db="UniProtKB">
        <authorList>
            <consortium name="RefSeq"/>
        </authorList>
    </citation>
    <scope>IDENTIFICATION</scope>
</reference>
<evidence type="ECO:0000256" key="15">
    <source>
        <dbReference type="SAM" id="MobiDB-lite"/>
    </source>
</evidence>
<dbReference type="GO" id="GO:0030552">
    <property type="term" value="F:cAMP binding"/>
    <property type="evidence" value="ECO:0007669"/>
    <property type="project" value="UniProtKB-KW"/>
</dbReference>
<dbReference type="InterPro" id="IPR012198">
    <property type="entry name" value="cAMP_dep_PK_reg_su"/>
</dbReference>
<keyword evidence="9 14" id="KW-0547">Nucleotide-binding</keyword>
<dbReference type="SUPFAM" id="SSF47391">
    <property type="entry name" value="Dimerization-anchoring domain of cAMP-dependent PK regulatory subunit"/>
    <property type="match status" value="1"/>
</dbReference>
<dbReference type="InterPro" id="IPR014710">
    <property type="entry name" value="RmlC-like_jellyroll"/>
</dbReference>
<evidence type="ECO:0000256" key="12">
    <source>
        <dbReference type="ARBA" id="ARBA00037198"/>
    </source>
</evidence>
<evidence type="ECO:0000256" key="5">
    <source>
        <dbReference type="ARBA" id="ARBA00022490"/>
    </source>
</evidence>
<dbReference type="AlphaFoldDB" id="A0A6P8FMQ5"/>
<evidence type="ECO:0000256" key="6">
    <source>
        <dbReference type="ARBA" id="ARBA00022553"/>
    </source>
</evidence>
<dbReference type="InterPro" id="IPR050503">
    <property type="entry name" value="cAMP-dep_PK_reg_su-like"/>
</dbReference>
<dbReference type="SMART" id="SM00394">
    <property type="entry name" value="RIIa"/>
    <property type="match status" value="1"/>
</dbReference>
<evidence type="ECO:0000256" key="7">
    <source>
        <dbReference type="ARBA" id="ARBA00022566"/>
    </source>
</evidence>
<evidence type="ECO:0000256" key="10">
    <source>
        <dbReference type="ARBA" id="ARBA00023136"/>
    </source>
</evidence>
<comment type="similarity">
    <text evidence="3">Belongs to the cAMP-dependent kinase regulatory chain family.</text>
</comment>
<evidence type="ECO:0000256" key="14">
    <source>
        <dbReference type="PIRSR" id="PIRSR000548-1"/>
    </source>
</evidence>
<dbReference type="PRINTS" id="PR00103">
    <property type="entry name" value="CAMPKINASE"/>
</dbReference>
<keyword evidence="6" id="KW-0597">Phosphoprotein</keyword>
<keyword evidence="17" id="KW-1185">Reference proteome</keyword>
<sequence length="285" mass="32532">MSIEIPAGLTDLLKGYTVEVLRSRPPDLVEFAIQYFSRLRESNTFRPISRSPDPTLTERKAVSFEEDAQPSGLSADEEDDAFSEELHFKPPPPKFTRRVSVCAEAYNPDDDVDDENEPRIVHSKTDEQRHRLQEACKDILLFKTLELEQFSEVLDAMFEVLVKPEEHIIDQGKDGDNFYVIERGVYDILVQKDGVSICVGKYDNKGSFGELALMYNTPRAATIIAKQQGALWALDRATFHRLIVKANAKKRKMYEVFVESVPLLKSLELSERMKIVDVPFLMLLC</sequence>
<dbReference type="GO" id="GO:0005952">
    <property type="term" value="C:cAMP-dependent protein kinase complex"/>
    <property type="evidence" value="ECO:0007669"/>
    <property type="project" value="InterPro"/>
</dbReference>
<evidence type="ECO:0000256" key="3">
    <source>
        <dbReference type="ARBA" id="ARBA00005753"/>
    </source>
</evidence>
<feature type="domain" description="Cyclic nucleotide-binding" evidence="16">
    <location>
        <begin position="141"/>
        <end position="260"/>
    </location>
</feature>
<dbReference type="GeneID" id="116220612"/>
<keyword evidence="7 14" id="KW-0116">cAMP-binding</keyword>
<dbReference type="CDD" id="cd12103">
    <property type="entry name" value="DD_RIIalpha_PKA"/>
    <property type="match status" value="1"/>
</dbReference>
<dbReference type="InterPro" id="IPR000595">
    <property type="entry name" value="cNMP-bd_dom"/>
</dbReference>
<dbReference type="SUPFAM" id="SSF51206">
    <property type="entry name" value="cAMP-binding domain-like"/>
    <property type="match status" value="1"/>
</dbReference>
<keyword evidence="10" id="KW-0472">Membrane</keyword>
<evidence type="ECO:0000259" key="16">
    <source>
        <dbReference type="PROSITE" id="PS50042"/>
    </source>
</evidence>
<feature type="binding site" evidence="14">
    <location>
        <position position="210"/>
    </location>
    <ligand>
        <name>3',5'-cyclic AMP</name>
        <dbReference type="ChEBI" id="CHEBI:58165"/>
        <label>1</label>
    </ligand>
</feature>
<dbReference type="PROSITE" id="PS50042">
    <property type="entry name" value="CNMP_BINDING_3"/>
    <property type="match status" value="1"/>
</dbReference>
<evidence type="ECO:0000313" key="18">
    <source>
        <dbReference type="RefSeq" id="XP_031424442.1"/>
    </source>
</evidence>
<dbReference type="Gene3D" id="2.60.120.10">
    <property type="entry name" value="Jelly Rolls"/>
    <property type="match status" value="1"/>
</dbReference>
<dbReference type="PROSITE" id="PS00889">
    <property type="entry name" value="CNMP_BINDING_2"/>
    <property type="match status" value="1"/>
</dbReference>
<dbReference type="FunFam" id="1.20.890.10:FF:000002">
    <property type="entry name" value="cAMP-dependent protein kinase type II-alpha regulatory subunit"/>
    <property type="match status" value="1"/>
</dbReference>
<dbReference type="PANTHER" id="PTHR11635:SF153">
    <property type="entry name" value="CAMP-DEPENDENT PROTEIN KINASE TYPE II-ALPHA REGULATORY SUBUNIT"/>
    <property type="match status" value="1"/>
</dbReference>
<protein>
    <recommendedName>
        <fullName evidence="13">cAMP-dependent protein kinase type II-alpha regulatory subunit</fullName>
    </recommendedName>
</protein>
<evidence type="ECO:0000256" key="13">
    <source>
        <dbReference type="ARBA" id="ARBA00041039"/>
    </source>
</evidence>
<accession>A0A6P8FMQ5</accession>
<dbReference type="InterPro" id="IPR018490">
    <property type="entry name" value="cNMP-bd_dom_sf"/>
</dbReference>
<dbReference type="PANTHER" id="PTHR11635">
    <property type="entry name" value="CAMP-DEPENDENT PROTEIN KINASE REGULATORY CHAIN"/>
    <property type="match status" value="1"/>
</dbReference>
<dbReference type="Pfam" id="PF00027">
    <property type="entry name" value="cNMP_binding"/>
    <property type="match status" value="1"/>
</dbReference>
<evidence type="ECO:0000256" key="2">
    <source>
        <dbReference type="ARBA" id="ARBA00004496"/>
    </source>
</evidence>
<proteinExistence type="inferred from homology"/>